<accession>A0A250KV60</accession>
<name>A0A250KV60_9GAMM</name>
<protein>
    <submittedName>
        <fullName evidence="1">Uncharacterized protein</fullName>
    </submittedName>
</protein>
<evidence type="ECO:0000313" key="2">
    <source>
        <dbReference type="Proteomes" id="UP000266313"/>
    </source>
</evidence>
<organism evidence="1 2">
    <name type="scientific">Methylocaldum marinum</name>
    <dbReference type="NCBI Taxonomy" id="1432792"/>
    <lineage>
        <taxon>Bacteria</taxon>
        <taxon>Pseudomonadati</taxon>
        <taxon>Pseudomonadota</taxon>
        <taxon>Gammaproteobacteria</taxon>
        <taxon>Methylococcales</taxon>
        <taxon>Methylococcaceae</taxon>
        <taxon>Methylocaldum</taxon>
    </lineage>
</organism>
<dbReference type="KEGG" id="mmai:sS8_3560"/>
<sequence length="110" mass="12487">MISRTGAVETYRCEQCGNEEYIHFSISPDELYAAQKGTVEVCIDWREQDADIKTIMKLRRLVPELKGKSLDDVRNSLHVGQSFSLGRYFSDQADDLKAKLEEIGLSARCV</sequence>
<proteinExistence type="predicted"/>
<dbReference type="Proteomes" id="UP000266313">
    <property type="component" value="Chromosome"/>
</dbReference>
<gene>
    <name evidence="1" type="ORF">sS8_3560</name>
</gene>
<keyword evidence="2" id="KW-1185">Reference proteome</keyword>
<dbReference type="EMBL" id="AP017928">
    <property type="protein sequence ID" value="BBA35497.1"/>
    <property type="molecule type" value="Genomic_DNA"/>
</dbReference>
<dbReference type="AlphaFoldDB" id="A0A250KV60"/>
<reference evidence="1 2" key="1">
    <citation type="submission" date="2016-12" db="EMBL/GenBank/DDBJ databases">
        <title>Genome sequencing of Methylocaldum marinum.</title>
        <authorList>
            <person name="Takeuchi M."/>
            <person name="Kamagata Y."/>
            <person name="Hiraoka S."/>
            <person name="Oshima K."/>
            <person name="Hattori M."/>
            <person name="Iwasaki W."/>
        </authorList>
    </citation>
    <scope>NUCLEOTIDE SEQUENCE [LARGE SCALE GENOMIC DNA]</scope>
    <source>
        <strain evidence="1 2">S8</strain>
    </source>
</reference>
<evidence type="ECO:0000313" key="1">
    <source>
        <dbReference type="EMBL" id="BBA35497.1"/>
    </source>
</evidence>